<dbReference type="PANTHER" id="PTHR30146">
    <property type="entry name" value="LACI-RELATED TRANSCRIPTIONAL REPRESSOR"/>
    <property type="match status" value="1"/>
</dbReference>
<organism evidence="5 6">
    <name type="scientific">Spelaeicoccus albus</name>
    <dbReference type="NCBI Taxonomy" id="1280376"/>
    <lineage>
        <taxon>Bacteria</taxon>
        <taxon>Bacillati</taxon>
        <taxon>Actinomycetota</taxon>
        <taxon>Actinomycetes</taxon>
        <taxon>Micrococcales</taxon>
        <taxon>Brevibacteriaceae</taxon>
        <taxon>Spelaeicoccus</taxon>
    </lineage>
</organism>
<dbReference type="PANTHER" id="PTHR30146:SF153">
    <property type="entry name" value="LACTOSE OPERON REPRESSOR"/>
    <property type="match status" value="1"/>
</dbReference>
<gene>
    <name evidence="5" type="ORF">BJY26_001331</name>
</gene>
<evidence type="ECO:0000313" key="5">
    <source>
        <dbReference type="EMBL" id="NYI67025.1"/>
    </source>
</evidence>
<dbReference type="Pfam" id="PF00356">
    <property type="entry name" value="LacI"/>
    <property type="match status" value="1"/>
</dbReference>
<dbReference type="InterPro" id="IPR046335">
    <property type="entry name" value="LacI/GalR-like_sensor"/>
</dbReference>
<dbReference type="SMART" id="SM00354">
    <property type="entry name" value="HTH_LACI"/>
    <property type="match status" value="1"/>
</dbReference>
<dbReference type="InterPro" id="IPR000843">
    <property type="entry name" value="HTH_LacI"/>
</dbReference>
<protein>
    <submittedName>
        <fullName evidence="5">DNA-binding LacI/PurR family transcriptional regulator</fullName>
    </submittedName>
</protein>
<evidence type="ECO:0000313" key="6">
    <source>
        <dbReference type="Proteomes" id="UP000539111"/>
    </source>
</evidence>
<dbReference type="RefSeq" id="WP_179426732.1">
    <property type="nucleotide sequence ID" value="NZ_JACBZP010000001.1"/>
</dbReference>
<comment type="caution">
    <text evidence="5">The sequence shown here is derived from an EMBL/GenBank/DDBJ whole genome shotgun (WGS) entry which is preliminary data.</text>
</comment>
<dbReference type="GO" id="GO:0003700">
    <property type="term" value="F:DNA-binding transcription factor activity"/>
    <property type="evidence" value="ECO:0007669"/>
    <property type="project" value="TreeGrafter"/>
</dbReference>
<keyword evidence="6" id="KW-1185">Reference proteome</keyword>
<keyword evidence="2 5" id="KW-0238">DNA-binding</keyword>
<dbReference type="EMBL" id="JACBZP010000001">
    <property type="protein sequence ID" value="NYI67025.1"/>
    <property type="molecule type" value="Genomic_DNA"/>
</dbReference>
<dbReference type="PROSITE" id="PS50932">
    <property type="entry name" value="HTH_LACI_2"/>
    <property type="match status" value="1"/>
</dbReference>
<evidence type="ECO:0000259" key="4">
    <source>
        <dbReference type="PROSITE" id="PS50932"/>
    </source>
</evidence>
<proteinExistence type="predicted"/>
<name>A0A7Z0ABX2_9MICO</name>
<sequence length="339" mass="36735">MPSLPKRNVTIKDVAWAAEVSMSTVSHAFSGARPISQATRKRIFDASKALGYVPNAHARKLRLGKSGMLGLALRPTFDFIRTPDDAETFNRLAGSMAIACLHRGLGLVHVPDIVGNGHDIVPMDGCIIAHPNQNDPAIDFLDSAGIPYVLIDPDLARDDIPWIVSIDYAGGVRRILDAVSYHGRRHVVLIRQRAKNAWNITSTTAYGQWCNEMQHPPVVHEIDERIRGAALEAELEAIFATETGDLGIVYLASDTTESVLSMIARRGWTVPDDVSVAALTDTAHSRMSKPSMTAMDLAHEDASEAAIAMLIDRIAGVGPPIAPVVIEPRVSVRESTAVF</sequence>
<dbReference type="Gene3D" id="3.40.50.2300">
    <property type="match status" value="2"/>
</dbReference>
<keyword evidence="1" id="KW-0805">Transcription regulation</keyword>
<dbReference type="GO" id="GO:0000976">
    <property type="term" value="F:transcription cis-regulatory region binding"/>
    <property type="evidence" value="ECO:0007669"/>
    <property type="project" value="TreeGrafter"/>
</dbReference>
<evidence type="ECO:0000256" key="3">
    <source>
        <dbReference type="ARBA" id="ARBA00023163"/>
    </source>
</evidence>
<dbReference type="InterPro" id="IPR010982">
    <property type="entry name" value="Lambda_DNA-bd_dom_sf"/>
</dbReference>
<dbReference type="SUPFAM" id="SSF53822">
    <property type="entry name" value="Periplasmic binding protein-like I"/>
    <property type="match status" value="1"/>
</dbReference>
<dbReference type="Pfam" id="PF13377">
    <property type="entry name" value="Peripla_BP_3"/>
    <property type="match status" value="1"/>
</dbReference>
<dbReference type="AlphaFoldDB" id="A0A7Z0ABX2"/>
<dbReference type="Proteomes" id="UP000539111">
    <property type="component" value="Unassembled WGS sequence"/>
</dbReference>
<dbReference type="InterPro" id="IPR028082">
    <property type="entry name" value="Peripla_BP_I"/>
</dbReference>
<evidence type="ECO:0000256" key="1">
    <source>
        <dbReference type="ARBA" id="ARBA00023015"/>
    </source>
</evidence>
<keyword evidence="3" id="KW-0804">Transcription</keyword>
<accession>A0A7Z0ABX2</accession>
<feature type="domain" description="HTH lacI-type" evidence="4">
    <location>
        <begin position="9"/>
        <end position="63"/>
    </location>
</feature>
<dbReference type="SUPFAM" id="SSF47413">
    <property type="entry name" value="lambda repressor-like DNA-binding domains"/>
    <property type="match status" value="1"/>
</dbReference>
<dbReference type="CDD" id="cd01392">
    <property type="entry name" value="HTH_LacI"/>
    <property type="match status" value="1"/>
</dbReference>
<evidence type="ECO:0000256" key="2">
    <source>
        <dbReference type="ARBA" id="ARBA00023125"/>
    </source>
</evidence>
<reference evidence="5 6" key="1">
    <citation type="submission" date="2020-07" db="EMBL/GenBank/DDBJ databases">
        <title>Sequencing the genomes of 1000 actinobacteria strains.</title>
        <authorList>
            <person name="Klenk H.-P."/>
        </authorList>
    </citation>
    <scope>NUCLEOTIDE SEQUENCE [LARGE SCALE GENOMIC DNA]</scope>
    <source>
        <strain evidence="5 6">DSM 26341</strain>
    </source>
</reference>
<dbReference type="Gene3D" id="1.10.260.40">
    <property type="entry name" value="lambda repressor-like DNA-binding domains"/>
    <property type="match status" value="1"/>
</dbReference>